<evidence type="ECO:0000256" key="2">
    <source>
        <dbReference type="ARBA" id="ARBA00010617"/>
    </source>
</evidence>
<evidence type="ECO:0000313" key="8">
    <source>
        <dbReference type="EMBL" id="KAK3342285.1"/>
    </source>
</evidence>
<keyword evidence="9" id="KW-1185">Reference proteome</keyword>
<dbReference type="GO" id="GO:0017000">
    <property type="term" value="P:antibiotic biosynthetic process"/>
    <property type="evidence" value="ECO:0007669"/>
    <property type="project" value="UniProtKB-KW"/>
</dbReference>
<dbReference type="GO" id="GO:0016705">
    <property type="term" value="F:oxidoreductase activity, acting on paired donors, with incorporation or reduction of molecular oxygen"/>
    <property type="evidence" value="ECO:0007669"/>
    <property type="project" value="InterPro"/>
</dbReference>
<accession>A0AAE0JC07</accession>
<dbReference type="PANTHER" id="PTHR46300:SF4">
    <property type="entry name" value="CYTOCHROME P450 98A3"/>
    <property type="match status" value="1"/>
</dbReference>
<dbReference type="InterPro" id="IPR002401">
    <property type="entry name" value="Cyt_P450_E_grp-I"/>
</dbReference>
<reference evidence="8" key="1">
    <citation type="journal article" date="2023" name="Mol. Phylogenet. Evol.">
        <title>Genome-scale phylogeny and comparative genomics of the fungal order Sordariales.</title>
        <authorList>
            <person name="Hensen N."/>
            <person name="Bonometti L."/>
            <person name="Westerberg I."/>
            <person name="Brannstrom I.O."/>
            <person name="Guillou S."/>
            <person name="Cros-Aarteil S."/>
            <person name="Calhoun S."/>
            <person name="Haridas S."/>
            <person name="Kuo A."/>
            <person name="Mondo S."/>
            <person name="Pangilinan J."/>
            <person name="Riley R."/>
            <person name="LaButti K."/>
            <person name="Andreopoulos B."/>
            <person name="Lipzen A."/>
            <person name="Chen C."/>
            <person name="Yan M."/>
            <person name="Daum C."/>
            <person name="Ng V."/>
            <person name="Clum A."/>
            <person name="Steindorff A."/>
            <person name="Ohm R.A."/>
            <person name="Martin F."/>
            <person name="Silar P."/>
            <person name="Natvig D.O."/>
            <person name="Lalanne C."/>
            <person name="Gautier V."/>
            <person name="Ament-Velasquez S.L."/>
            <person name="Kruys A."/>
            <person name="Hutchinson M.I."/>
            <person name="Powell A.J."/>
            <person name="Barry K."/>
            <person name="Miller A.N."/>
            <person name="Grigoriev I.V."/>
            <person name="Debuchy R."/>
            <person name="Gladieux P."/>
            <person name="Hiltunen Thoren M."/>
            <person name="Johannesson H."/>
        </authorList>
    </citation>
    <scope>NUCLEOTIDE SEQUENCE</scope>
    <source>
        <strain evidence="8">CBS 560.94</strain>
    </source>
</reference>
<organism evidence="8 9">
    <name type="scientific">Neurospora tetraspora</name>
    <dbReference type="NCBI Taxonomy" id="94610"/>
    <lineage>
        <taxon>Eukaryota</taxon>
        <taxon>Fungi</taxon>
        <taxon>Dikarya</taxon>
        <taxon>Ascomycota</taxon>
        <taxon>Pezizomycotina</taxon>
        <taxon>Sordariomycetes</taxon>
        <taxon>Sordariomycetidae</taxon>
        <taxon>Sordariales</taxon>
        <taxon>Sordariaceae</taxon>
        <taxon>Neurospora</taxon>
    </lineage>
</organism>
<dbReference type="PANTHER" id="PTHR46300">
    <property type="entry name" value="P450, PUTATIVE (EUROFUNG)-RELATED-RELATED"/>
    <property type="match status" value="1"/>
</dbReference>
<comment type="pathway">
    <text evidence="1">Antibiotic biosynthesis.</text>
</comment>
<evidence type="ECO:0000256" key="3">
    <source>
        <dbReference type="ARBA" id="ARBA00022723"/>
    </source>
</evidence>
<evidence type="ECO:0000256" key="7">
    <source>
        <dbReference type="PIRSR" id="PIRSR602401-1"/>
    </source>
</evidence>
<keyword evidence="6" id="KW-0045">Antibiotic biosynthesis</keyword>
<dbReference type="GO" id="GO:0005506">
    <property type="term" value="F:iron ion binding"/>
    <property type="evidence" value="ECO:0007669"/>
    <property type="project" value="InterPro"/>
</dbReference>
<dbReference type="SUPFAM" id="SSF48264">
    <property type="entry name" value="Cytochrome P450"/>
    <property type="match status" value="1"/>
</dbReference>
<dbReference type="Pfam" id="PF00067">
    <property type="entry name" value="p450"/>
    <property type="match status" value="1"/>
</dbReference>
<keyword evidence="3 7" id="KW-0479">Metal-binding</keyword>
<dbReference type="InterPro" id="IPR036396">
    <property type="entry name" value="Cyt_P450_sf"/>
</dbReference>
<evidence type="ECO:0000313" key="9">
    <source>
        <dbReference type="Proteomes" id="UP001278500"/>
    </source>
</evidence>
<reference evidence="8" key="2">
    <citation type="submission" date="2023-06" db="EMBL/GenBank/DDBJ databases">
        <authorList>
            <consortium name="Lawrence Berkeley National Laboratory"/>
            <person name="Haridas S."/>
            <person name="Hensen N."/>
            <person name="Bonometti L."/>
            <person name="Westerberg I."/>
            <person name="Brannstrom I.O."/>
            <person name="Guillou S."/>
            <person name="Cros-Aarteil S."/>
            <person name="Calhoun S."/>
            <person name="Kuo A."/>
            <person name="Mondo S."/>
            <person name="Pangilinan J."/>
            <person name="Riley R."/>
            <person name="Labutti K."/>
            <person name="Andreopoulos B."/>
            <person name="Lipzen A."/>
            <person name="Chen C."/>
            <person name="Yanf M."/>
            <person name="Daum C."/>
            <person name="Ng V."/>
            <person name="Clum A."/>
            <person name="Steindorff A."/>
            <person name="Ohm R."/>
            <person name="Martin F."/>
            <person name="Silar P."/>
            <person name="Natvig D."/>
            <person name="Lalanne C."/>
            <person name="Gautier V."/>
            <person name="Ament-Velasquez S.L."/>
            <person name="Kruys A."/>
            <person name="Hutchinson M.I."/>
            <person name="Powell A.J."/>
            <person name="Barry K."/>
            <person name="Miller A.N."/>
            <person name="Grigoriev I.V."/>
            <person name="Debuchy R."/>
            <person name="Gladieux P."/>
            <person name="Thoren M.H."/>
            <person name="Johannesson H."/>
        </authorList>
    </citation>
    <scope>NUCLEOTIDE SEQUENCE</scope>
    <source>
        <strain evidence="8">CBS 560.94</strain>
    </source>
</reference>
<dbReference type="InterPro" id="IPR001128">
    <property type="entry name" value="Cyt_P450"/>
</dbReference>
<comment type="similarity">
    <text evidence="2">Belongs to the cytochrome P450 family.</text>
</comment>
<comment type="caution">
    <text evidence="8">The sequence shown here is derived from an EMBL/GenBank/DDBJ whole genome shotgun (WGS) entry which is preliminary data.</text>
</comment>
<keyword evidence="4" id="KW-0560">Oxidoreductase</keyword>
<dbReference type="Proteomes" id="UP001278500">
    <property type="component" value="Unassembled WGS sequence"/>
</dbReference>
<dbReference type="EMBL" id="JAUEPP010000005">
    <property type="protein sequence ID" value="KAK3342285.1"/>
    <property type="molecule type" value="Genomic_DNA"/>
</dbReference>
<gene>
    <name evidence="8" type="ORF">B0H65DRAFT_467807</name>
</gene>
<comment type="cofactor">
    <cofactor evidence="7">
        <name>heme</name>
        <dbReference type="ChEBI" id="CHEBI:30413"/>
    </cofactor>
</comment>
<keyword evidence="7" id="KW-0349">Heme</keyword>
<evidence type="ECO:0000256" key="5">
    <source>
        <dbReference type="ARBA" id="ARBA00023004"/>
    </source>
</evidence>
<proteinExistence type="inferred from homology"/>
<dbReference type="AlphaFoldDB" id="A0AAE0JC07"/>
<sequence>MASRYTHTSAPDAMLKAQSELDRVIGPLCRSPHWDDAPNLPYLNAYVKEVLRWRSVANIGGQPHSNTSPDCYHGYYIPPHSWVQGNVWAIHHHEREFPDPDRFYPDRYLPGNDHHRPFPGEKGYMTFGWGRRVCSGQALAEQGTWITVARLLWAFTIRKYRDPETGAEEEVDIFAYTNGLNMRPQPFRCEIVARSEEVRSTVVREGEQALRDLKVLEGESRYRMSTFYQQKKREVAEMPEFDEKGNIKMVKVK</sequence>
<evidence type="ECO:0000256" key="1">
    <source>
        <dbReference type="ARBA" id="ARBA00004792"/>
    </source>
</evidence>
<feature type="binding site" description="axial binding residue" evidence="7">
    <location>
        <position position="134"/>
    </location>
    <ligand>
        <name>heme</name>
        <dbReference type="ChEBI" id="CHEBI:30413"/>
    </ligand>
    <ligandPart>
        <name>Fe</name>
        <dbReference type="ChEBI" id="CHEBI:18248"/>
    </ligandPart>
</feature>
<protein>
    <submittedName>
        <fullName evidence="8">Cytochrome P450</fullName>
    </submittedName>
</protein>
<evidence type="ECO:0000256" key="6">
    <source>
        <dbReference type="ARBA" id="ARBA00023194"/>
    </source>
</evidence>
<dbReference type="PRINTS" id="PR00463">
    <property type="entry name" value="EP450I"/>
</dbReference>
<dbReference type="Gene3D" id="1.10.630.10">
    <property type="entry name" value="Cytochrome P450"/>
    <property type="match status" value="1"/>
</dbReference>
<name>A0AAE0JC07_9PEZI</name>
<dbReference type="GO" id="GO:0004497">
    <property type="term" value="F:monooxygenase activity"/>
    <property type="evidence" value="ECO:0007669"/>
    <property type="project" value="InterPro"/>
</dbReference>
<dbReference type="GO" id="GO:0020037">
    <property type="term" value="F:heme binding"/>
    <property type="evidence" value="ECO:0007669"/>
    <property type="project" value="InterPro"/>
</dbReference>
<dbReference type="InterPro" id="IPR050364">
    <property type="entry name" value="Cytochrome_P450_fung"/>
</dbReference>
<dbReference type="PRINTS" id="PR00385">
    <property type="entry name" value="P450"/>
</dbReference>
<keyword evidence="5 7" id="KW-0408">Iron</keyword>
<dbReference type="GeneID" id="87864078"/>
<dbReference type="RefSeq" id="XP_062680078.1">
    <property type="nucleotide sequence ID" value="XM_062826924.1"/>
</dbReference>
<evidence type="ECO:0000256" key="4">
    <source>
        <dbReference type="ARBA" id="ARBA00023002"/>
    </source>
</evidence>